<dbReference type="PANTHER" id="PTHR30388:SF6">
    <property type="entry name" value="XANTHINE DEHYDROGENASE SUBUNIT A-RELATED"/>
    <property type="match status" value="1"/>
</dbReference>
<sequence>MHDWIEKACTMIAKDGWAVLVTVTSAKGSVPRAAGTRMLVGPKTVDGTIGGGALEHMAIQQARLMGKAGKEMSKDIDVPLGPKTRQCCGGHVMLHLERLEGKQMQERQADPDERKPLFLFGAGHVGRAIIARMEGLPFRITWVDSREVEFPDKVPDNVTICLTGNSTDIILDAPPNSIFLVMSYSHQIDYALTAAILSRRDYAYCGMIGSRTKRATFQKRFGDEGDLSPEDFARLTCPIGNPAISGKSPEIVAISVIAELLELFG</sequence>
<feature type="domain" description="XdhC- CoxI" evidence="1">
    <location>
        <begin position="18"/>
        <end position="70"/>
    </location>
</feature>
<dbReference type="Gene3D" id="3.40.50.720">
    <property type="entry name" value="NAD(P)-binding Rossmann-like Domain"/>
    <property type="match status" value="1"/>
</dbReference>
<dbReference type="InterPro" id="IPR014308">
    <property type="entry name" value="Xanthine_DH_XdhC"/>
</dbReference>
<dbReference type="InterPro" id="IPR027051">
    <property type="entry name" value="XdhC_Rossmann_dom"/>
</dbReference>
<proteinExistence type="predicted"/>
<dbReference type="PANTHER" id="PTHR30388">
    <property type="entry name" value="ALDEHYDE OXIDOREDUCTASE MOLYBDENUM COFACTOR ASSEMBLY PROTEIN"/>
    <property type="match status" value="1"/>
</dbReference>
<evidence type="ECO:0000313" key="3">
    <source>
        <dbReference type="EMBL" id="VAV88557.1"/>
    </source>
</evidence>
<dbReference type="Pfam" id="PF02625">
    <property type="entry name" value="XdhC_CoxI"/>
    <property type="match status" value="1"/>
</dbReference>
<reference evidence="3" key="1">
    <citation type="submission" date="2018-06" db="EMBL/GenBank/DDBJ databases">
        <authorList>
            <person name="Zhirakovskaya E."/>
        </authorList>
    </citation>
    <scope>NUCLEOTIDE SEQUENCE</scope>
</reference>
<organism evidence="3">
    <name type="scientific">hydrothermal vent metagenome</name>
    <dbReference type="NCBI Taxonomy" id="652676"/>
    <lineage>
        <taxon>unclassified sequences</taxon>
        <taxon>metagenomes</taxon>
        <taxon>ecological metagenomes</taxon>
    </lineage>
</organism>
<dbReference type="Pfam" id="PF13478">
    <property type="entry name" value="XdhC_C"/>
    <property type="match status" value="1"/>
</dbReference>
<accession>A0A3B0RAM0</accession>
<dbReference type="InterPro" id="IPR052698">
    <property type="entry name" value="MoCofactor_Util/Proc"/>
</dbReference>
<dbReference type="NCBIfam" id="TIGR02964">
    <property type="entry name" value="xanthine_xdhC"/>
    <property type="match status" value="1"/>
</dbReference>
<dbReference type="AlphaFoldDB" id="A0A3B0RAM0"/>
<feature type="domain" description="XdhC Rossmann" evidence="2">
    <location>
        <begin position="117"/>
        <end position="260"/>
    </location>
</feature>
<protein>
    <submittedName>
        <fullName evidence="3">Xanthine and CO dehydrogenases maturation factor, XdhC/CoxF family</fullName>
    </submittedName>
</protein>
<evidence type="ECO:0000259" key="2">
    <source>
        <dbReference type="Pfam" id="PF13478"/>
    </source>
</evidence>
<evidence type="ECO:0000259" key="1">
    <source>
        <dbReference type="Pfam" id="PF02625"/>
    </source>
</evidence>
<dbReference type="EMBL" id="UOED01000034">
    <property type="protein sequence ID" value="VAV88557.1"/>
    <property type="molecule type" value="Genomic_DNA"/>
</dbReference>
<name>A0A3B0RAM0_9ZZZZ</name>
<dbReference type="InterPro" id="IPR003777">
    <property type="entry name" value="XdhC_CoxI"/>
</dbReference>
<gene>
    <name evidence="3" type="ORF">MNBD_ALPHA02-1043</name>
</gene>